<dbReference type="CDD" id="cd04645">
    <property type="entry name" value="LbH_gamma_CA_like"/>
    <property type="match status" value="1"/>
</dbReference>
<dbReference type="Proteomes" id="UP000199662">
    <property type="component" value="Unassembled WGS sequence"/>
</dbReference>
<accession>A0A1H6W3S1</accession>
<evidence type="ECO:0000313" key="2">
    <source>
        <dbReference type="Proteomes" id="UP000199662"/>
    </source>
</evidence>
<dbReference type="InterPro" id="IPR050484">
    <property type="entry name" value="Transf_Hexapept/Carb_Anhydrase"/>
</dbReference>
<keyword evidence="2" id="KW-1185">Reference proteome</keyword>
<dbReference type="SUPFAM" id="SSF51161">
    <property type="entry name" value="Trimeric LpxA-like enzymes"/>
    <property type="match status" value="1"/>
</dbReference>
<gene>
    <name evidence="1" type="ORF">SAMN05660742_10364</name>
</gene>
<dbReference type="Gene3D" id="2.160.10.10">
    <property type="entry name" value="Hexapeptide repeat proteins"/>
    <property type="match status" value="1"/>
</dbReference>
<dbReference type="EMBL" id="FNZK01000003">
    <property type="protein sequence ID" value="SEJ07460.1"/>
    <property type="molecule type" value="Genomic_DNA"/>
</dbReference>
<dbReference type="Pfam" id="PF00132">
    <property type="entry name" value="Hexapep"/>
    <property type="match status" value="1"/>
</dbReference>
<proteinExistence type="predicted"/>
<dbReference type="AlphaFoldDB" id="A0A1H6W3S1"/>
<dbReference type="InterPro" id="IPR047324">
    <property type="entry name" value="LbH_gamma_CA-like"/>
</dbReference>
<dbReference type="RefSeq" id="WP_019553043.1">
    <property type="nucleotide sequence ID" value="NZ_FNZK01000003.1"/>
</dbReference>
<dbReference type="InterPro" id="IPR001451">
    <property type="entry name" value="Hexapep"/>
</dbReference>
<dbReference type="PANTHER" id="PTHR13061:SF29">
    <property type="entry name" value="GAMMA CARBONIC ANHYDRASE-LIKE 1, MITOCHONDRIAL-RELATED"/>
    <property type="match status" value="1"/>
</dbReference>
<dbReference type="STRING" id="84035.SAMN05660742_10364"/>
<sequence length="172" mass="18849">MSENLIMPYKSLTPKIDPSVFVADRATIIGDVTMEEGSSTWFNTVLRGDIERIHIGKYTNIQDNTTIHVMGNQPTIIGDYVTIGHNAVIHCNKVGNNCLIGMGAILLGYCEIGENTIIAAGTIITQHKKIPPNSMVMGAPGKIIRPLRDDEIAAIHQSAINYNLVAQEYMKK</sequence>
<reference evidence="1 2" key="1">
    <citation type="submission" date="2016-10" db="EMBL/GenBank/DDBJ databases">
        <authorList>
            <person name="de Groot N.N."/>
        </authorList>
    </citation>
    <scope>NUCLEOTIDE SEQUENCE [LARGE SCALE GENOMIC DNA]</scope>
    <source>
        <strain evidence="1 2">DSM 2179</strain>
    </source>
</reference>
<evidence type="ECO:0000313" key="1">
    <source>
        <dbReference type="EMBL" id="SEJ07460.1"/>
    </source>
</evidence>
<keyword evidence="1" id="KW-0808">Transferase</keyword>
<protein>
    <submittedName>
        <fullName evidence="1">Carbonic anhydrase or acetyltransferase, isoleucine patch superfamily</fullName>
    </submittedName>
</protein>
<name>A0A1H6W3S1_9FIRM</name>
<dbReference type="PANTHER" id="PTHR13061">
    <property type="entry name" value="DYNACTIN SUBUNIT P25"/>
    <property type="match status" value="1"/>
</dbReference>
<dbReference type="InterPro" id="IPR011004">
    <property type="entry name" value="Trimer_LpxA-like_sf"/>
</dbReference>
<dbReference type="GO" id="GO:0016740">
    <property type="term" value="F:transferase activity"/>
    <property type="evidence" value="ECO:0007669"/>
    <property type="project" value="UniProtKB-KW"/>
</dbReference>
<organism evidence="1 2">
    <name type="scientific">Propionispira arboris</name>
    <dbReference type="NCBI Taxonomy" id="84035"/>
    <lineage>
        <taxon>Bacteria</taxon>
        <taxon>Bacillati</taxon>
        <taxon>Bacillota</taxon>
        <taxon>Negativicutes</taxon>
        <taxon>Selenomonadales</taxon>
        <taxon>Selenomonadaceae</taxon>
        <taxon>Propionispira</taxon>
    </lineage>
</organism>